<protein>
    <submittedName>
        <fullName evidence="2">Uncharacterized protein</fullName>
    </submittedName>
</protein>
<dbReference type="EMBL" id="CMVM020000151">
    <property type="status" value="NOT_ANNOTATED_CDS"/>
    <property type="molecule type" value="Genomic_DNA"/>
</dbReference>
<dbReference type="EMBL" id="CMVM020000152">
    <property type="status" value="NOT_ANNOTATED_CDS"/>
    <property type="molecule type" value="Genomic_DNA"/>
</dbReference>
<dbReference type="Proteomes" id="UP000024404">
    <property type="component" value="Unassembled WGS sequence"/>
</dbReference>
<evidence type="ECO:0000313" key="2">
    <source>
        <dbReference type="EnsemblMetazoa" id="OVOC5260.1"/>
    </source>
</evidence>
<evidence type="ECO:0000313" key="3">
    <source>
        <dbReference type="Proteomes" id="UP000024404"/>
    </source>
</evidence>
<proteinExistence type="predicted"/>
<name>A0A8R1XUY2_ONCVO</name>
<accession>A0A8R1XUY2</accession>
<keyword evidence="1" id="KW-0175">Coiled coil</keyword>
<evidence type="ECO:0000256" key="1">
    <source>
        <dbReference type="SAM" id="Coils"/>
    </source>
</evidence>
<organism evidence="2 3">
    <name type="scientific">Onchocerca volvulus</name>
    <dbReference type="NCBI Taxonomy" id="6282"/>
    <lineage>
        <taxon>Eukaryota</taxon>
        <taxon>Metazoa</taxon>
        <taxon>Ecdysozoa</taxon>
        <taxon>Nematoda</taxon>
        <taxon>Chromadorea</taxon>
        <taxon>Rhabditida</taxon>
        <taxon>Spirurina</taxon>
        <taxon>Spiruromorpha</taxon>
        <taxon>Filarioidea</taxon>
        <taxon>Onchocercidae</taxon>
        <taxon>Onchocerca</taxon>
    </lineage>
</organism>
<sequence length="132" mass="15051">MNSATSWILMEVKLTCSPTSPSAVGKTTLFRQLSFIGLTGIRELDSGYLLLRSKVGPINMGSGDIKRQKCEERVMQVVKENEQLKLALAAEEKVNERMRTDPETFRYLEIVMNEQKKPERQRIHADQPLLLT</sequence>
<reference evidence="2" key="2">
    <citation type="submission" date="2022-06" db="UniProtKB">
        <authorList>
            <consortium name="EnsemblMetazoa"/>
        </authorList>
    </citation>
    <scope>IDENTIFICATION</scope>
</reference>
<reference evidence="3" key="1">
    <citation type="submission" date="2013-10" db="EMBL/GenBank/DDBJ databases">
        <title>Genome sequencing of Onchocerca volvulus.</title>
        <authorList>
            <person name="Cotton J."/>
            <person name="Tsai J."/>
            <person name="Stanley E."/>
            <person name="Tracey A."/>
            <person name="Holroyd N."/>
            <person name="Lustigman S."/>
            <person name="Berriman M."/>
        </authorList>
    </citation>
    <scope>NUCLEOTIDE SEQUENCE</scope>
</reference>
<feature type="coiled-coil region" evidence="1">
    <location>
        <begin position="67"/>
        <end position="101"/>
    </location>
</feature>
<keyword evidence="3" id="KW-1185">Reference proteome</keyword>
<dbReference type="AlphaFoldDB" id="A0A8R1XUY2"/>
<dbReference type="EnsemblMetazoa" id="OVOC5260.1">
    <property type="protein sequence ID" value="OVOC5260.1"/>
    <property type="gene ID" value="WBGene00242069"/>
</dbReference>